<feature type="chain" id="PRO_5041017829" description="RxLR effector protein" evidence="5">
    <location>
        <begin position="20"/>
        <end position="130"/>
    </location>
</feature>
<dbReference type="GO" id="GO:0005576">
    <property type="term" value="C:extracellular region"/>
    <property type="evidence" value="ECO:0007669"/>
    <property type="project" value="UniProtKB-SubCell"/>
</dbReference>
<accession>A0A9W6WS93</accession>
<keyword evidence="4 5" id="KW-0732">Signal</keyword>
<evidence type="ECO:0000313" key="7">
    <source>
        <dbReference type="Proteomes" id="UP001165083"/>
    </source>
</evidence>
<comment type="function">
    <text evidence="5">Effector that suppresses plant defense responses during pathogen infection.</text>
</comment>
<gene>
    <name evidence="6" type="ORF">Plil01_000493000</name>
</gene>
<organism evidence="6 7">
    <name type="scientific">Phytophthora lilii</name>
    <dbReference type="NCBI Taxonomy" id="2077276"/>
    <lineage>
        <taxon>Eukaryota</taxon>
        <taxon>Sar</taxon>
        <taxon>Stramenopiles</taxon>
        <taxon>Oomycota</taxon>
        <taxon>Peronosporomycetes</taxon>
        <taxon>Peronosporales</taxon>
        <taxon>Peronosporaceae</taxon>
        <taxon>Phytophthora</taxon>
    </lineage>
</organism>
<evidence type="ECO:0000256" key="2">
    <source>
        <dbReference type="ARBA" id="ARBA00010400"/>
    </source>
</evidence>
<sequence length="130" mass="14754">MQLSYILLLVSALTLLASGNSVSATTSANQSNGLMKPSEVDLIAAGQAQEGKQRFLRVHEDEERFEMAKINQLMNDSSYRSTKFGKWVERGYTDSKIYNKLGVESHPAFKRVFNYYQTYLENYAPRLISS</sequence>
<protein>
    <recommendedName>
        <fullName evidence="5">RxLR effector protein</fullName>
    </recommendedName>
</protein>
<keyword evidence="7" id="KW-1185">Reference proteome</keyword>
<evidence type="ECO:0000313" key="6">
    <source>
        <dbReference type="EMBL" id="GMF14766.1"/>
    </source>
</evidence>
<evidence type="ECO:0000256" key="3">
    <source>
        <dbReference type="ARBA" id="ARBA00022525"/>
    </source>
</evidence>
<proteinExistence type="inferred from homology"/>
<reference evidence="6" key="1">
    <citation type="submission" date="2023-04" db="EMBL/GenBank/DDBJ databases">
        <title>Phytophthora lilii NBRC 32176.</title>
        <authorList>
            <person name="Ichikawa N."/>
            <person name="Sato H."/>
            <person name="Tonouchi N."/>
        </authorList>
    </citation>
    <scope>NUCLEOTIDE SEQUENCE</scope>
    <source>
        <strain evidence="6">NBRC 32176</strain>
    </source>
</reference>
<dbReference type="EMBL" id="BSXW01000206">
    <property type="protein sequence ID" value="GMF14766.1"/>
    <property type="molecule type" value="Genomic_DNA"/>
</dbReference>
<dbReference type="Pfam" id="PF16810">
    <property type="entry name" value="RXLR"/>
    <property type="match status" value="1"/>
</dbReference>
<comment type="subcellular location">
    <subcellularLocation>
        <location evidence="1 5">Secreted</location>
    </subcellularLocation>
</comment>
<name>A0A9W6WS93_9STRA</name>
<dbReference type="Proteomes" id="UP001165083">
    <property type="component" value="Unassembled WGS sequence"/>
</dbReference>
<evidence type="ECO:0000256" key="5">
    <source>
        <dbReference type="RuleBase" id="RU367124"/>
    </source>
</evidence>
<evidence type="ECO:0000256" key="4">
    <source>
        <dbReference type="ARBA" id="ARBA00022729"/>
    </source>
</evidence>
<keyword evidence="3 5" id="KW-0964">Secreted</keyword>
<dbReference type="InterPro" id="IPR031825">
    <property type="entry name" value="RXLR"/>
</dbReference>
<comment type="similarity">
    <text evidence="2 5">Belongs to the RxLR effector family.</text>
</comment>
<dbReference type="Gene3D" id="1.10.10.2460">
    <property type="match status" value="1"/>
</dbReference>
<comment type="caution">
    <text evidence="6">The sequence shown here is derived from an EMBL/GenBank/DDBJ whole genome shotgun (WGS) entry which is preliminary data.</text>
</comment>
<feature type="signal peptide" evidence="5">
    <location>
        <begin position="1"/>
        <end position="19"/>
    </location>
</feature>
<evidence type="ECO:0000256" key="1">
    <source>
        <dbReference type="ARBA" id="ARBA00004613"/>
    </source>
</evidence>
<dbReference type="OrthoDB" id="128955at2759"/>
<dbReference type="AlphaFoldDB" id="A0A9W6WS93"/>